<name>A0A5J4UT89_9EUKA</name>
<dbReference type="AlphaFoldDB" id="A0A5J4UT89"/>
<evidence type="ECO:0000313" key="2">
    <source>
        <dbReference type="Proteomes" id="UP000324800"/>
    </source>
</evidence>
<evidence type="ECO:0000313" key="1">
    <source>
        <dbReference type="EMBL" id="KAA6373171.1"/>
    </source>
</evidence>
<gene>
    <name evidence="1" type="ORF">EZS28_031301</name>
</gene>
<sequence length="34" mass="4227">IKRVDEQIEEEGDFEDQDISMFNLDRKIDEYEYD</sequence>
<comment type="caution">
    <text evidence="1">The sequence shown here is derived from an EMBL/GenBank/DDBJ whole genome shotgun (WGS) entry which is preliminary data.</text>
</comment>
<protein>
    <submittedName>
        <fullName evidence="1">Uncharacterized protein</fullName>
    </submittedName>
</protein>
<dbReference type="Proteomes" id="UP000324800">
    <property type="component" value="Unassembled WGS sequence"/>
</dbReference>
<feature type="non-terminal residue" evidence="1">
    <location>
        <position position="1"/>
    </location>
</feature>
<proteinExistence type="predicted"/>
<dbReference type="EMBL" id="SNRW01012967">
    <property type="protein sequence ID" value="KAA6373171.1"/>
    <property type="molecule type" value="Genomic_DNA"/>
</dbReference>
<organism evidence="1 2">
    <name type="scientific">Streblomastix strix</name>
    <dbReference type="NCBI Taxonomy" id="222440"/>
    <lineage>
        <taxon>Eukaryota</taxon>
        <taxon>Metamonada</taxon>
        <taxon>Preaxostyla</taxon>
        <taxon>Oxymonadida</taxon>
        <taxon>Streblomastigidae</taxon>
        <taxon>Streblomastix</taxon>
    </lineage>
</organism>
<reference evidence="1 2" key="1">
    <citation type="submission" date="2019-03" db="EMBL/GenBank/DDBJ databases">
        <title>Single cell metagenomics reveals metabolic interactions within the superorganism composed of flagellate Streblomastix strix and complex community of Bacteroidetes bacteria on its surface.</title>
        <authorList>
            <person name="Treitli S.C."/>
            <person name="Kolisko M."/>
            <person name="Husnik F."/>
            <person name="Keeling P."/>
            <person name="Hampl V."/>
        </authorList>
    </citation>
    <scope>NUCLEOTIDE SEQUENCE [LARGE SCALE GENOMIC DNA]</scope>
    <source>
        <strain evidence="1">ST1C</strain>
    </source>
</reference>
<accession>A0A5J4UT89</accession>